<feature type="binding site" evidence="5">
    <location>
        <begin position="196"/>
        <end position="199"/>
    </location>
    <ligand>
        <name>substrate</name>
    </ligand>
</feature>
<dbReference type="InterPro" id="IPR040758">
    <property type="entry name" value="PrmC_N"/>
</dbReference>
<protein>
    <recommendedName>
        <fullName evidence="5">Release factor glutamine methyltransferase</fullName>
        <shortName evidence="5">RF MTase</shortName>
        <ecNumber evidence="5">2.1.1.297</ecNumber>
    </recommendedName>
    <alternativeName>
        <fullName evidence="5">N5-glutamine methyltransferase PrmC</fullName>
    </alternativeName>
    <alternativeName>
        <fullName evidence="5">Protein-(glutamine-N5) MTase PrmC</fullName>
    </alternativeName>
    <alternativeName>
        <fullName evidence="5">Protein-glutamine N-methyltransferase PrmC</fullName>
    </alternativeName>
</protein>
<evidence type="ECO:0000259" key="8">
    <source>
        <dbReference type="Pfam" id="PF17827"/>
    </source>
</evidence>
<dbReference type="GO" id="GO:0008168">
    <property type="term" value="F:methyltransferase activity"/>
    <property type="evidence" value="ECO:0007669"/>
    <property type="project" value="UniProtKB-KW"/>
</dbReference>
<comment type="caution">
    <text evidence="9">The sequence shown here is derived from an EMBL/GenBank/DDBJ whole genome shotgun (WGS) entry which is preliminary data.</text>
</comment>
<comment type="similarity">
    <text evidence="5">Belongs to the protein N5-glutamine methyltransferase family. PrmC subfamily.</text>
</comment>
<gene>
    <name evidence="5 9" type="primary">prmC</name>
    <name evidence="9" type="ORF">GCM10020369_43210</name>
</gene>
<dbReference type="InterPro" id="IPR007848">
    <property type="entry name" value="Small_mtfrase_dom"/>
</dbReference>
<accession>A0ABP6T0N3</accession>
<dbReference type="NCBIfam" id="TIGR03534">
    <property type="entry name" value="RF_mod_PrmC"/>
    <property type="match status" value="1"/>
</dbReference>
<keyword evidence="3 5" id="KW-0949">S-adenosyl-L-methionine</keyword>
<dbReference type="InterPro" id="IPR029063">
    <property type="entry name" value="SAM-dependent_MTases_sf"/>
</dbReference>
<organism evidence="9 10">
    <name type="scientific">Cryptosporangium minutisporangium</name>
    <dbReference type="NCBI Taxonomy" id="113569"/>
    <lineage>
        <taxon>Bacteria</taxon>
        <taxon>Bacillati</taxon>
        <taxon>Actinomycetota</taxon>
        <taxon>Actinomycetes</taxon>
        <taxon>Cryptosporangiales</taxon>
        <taxon>Cryptosporangiaceae</taxon>
        <taxon>Cryptosporangium</taxon>
    </lineage>
</organism>
<feature type="binding site" evidence="5">
    <location>
        <position position="196"/>
    </location>
    <ligand>
        <name>S-adenosyl-L-methionine</name>
        <dbReference type="ChEBI" id="CHEBI:59789"/>
    </ligand>
</feature>
<dbReference type="SUPFAM" id="SSF53335">
    <property type="entry name" value="S-adenosyl-L-methionine-dependent methyltransferases"/>
    <property type="match status" value="1"/>
</dbReference>
<dbReference type="Gene3D" id="3.40.50.150">
    <property type="entry name" value="Vaccinia Virus protein VP39"/>
    <property type="match status" value="1"/>
</dbReference>
<evidence type="ECO:0000256" key="4">
    <source>
        <dbReference type="ARBA" id="ARBA00048391"/>
    </source>
</evidence>
<keyword evidence="1 5" id="KW-0489">Methyltransferase</keyword>
<dbReference type="PANTHER" id="PTHR18895">
    <property type="entry name" value="HEMK METHYLTRANSFERASE"/>
    <property type="match status" value="1"/>
</dbReference>
<feature type="region of interest" description="Disordered" evidence="6">
    <location>
        <begin position="275"/>
        <end position="303"/>
    </location>
</feature>
<dbReference type="Proteomes" id="UP001501676">
    <property type="component" value="Unassembled WGS sequence"/>
</dbReference>
<dbReference type="GO" id="GO:0032259">
    <property type="term" value="P:methylation"/>
    <property type="evidence" value="ECO:0007669"/>
    <property type="project" value="UniProtKB-KW"/>
</dbReference>
<feature type="binding site" evidence="5">
    <location>
        <position position="146"/>
    </location>
    <ligand>
        <name>S-adenosyl-L-methionine</name>
        <dbReference type="ChEBI" id="CHEBI:59789"/>
    </ligand>
</feature>
<comment type="caution">
    <text evidence="5">Lacks conserved residue(s) required for the propagation of feature annotation.</text>
</comment>
<keyword evidence="10" id="KW-1185">Reference proteome</keyword>
<feature type="domain" description="Release factor glutamine methyltransferase N-terminal" evidence="8">
    <location>
        <begin position="11"/>
        <end position="78"/>
    </location>
</feature>
<dbReference type="Gene3D" id="1.10.8.10">
    <property type="entry name" value="DNA helicase RuvA subunit, C-terminal domain"/>
    <property type="match status" value="1"/>
</dbReference>
<dbReference type="NCBIfam" id="TIGR00536">
    <property type="entry name" value="hemK_fam"/>
    <property type="match status" value="1"/>
</dbReference>
<dbReference type="EMBL" id="BAAAYN010000027">
    <property type="protein sequence ID" value="GAA3390190.1"/>
    <property type="molecule type" value="Genomic_DNA"/>
</dbReference>
<comment type="function">
    <text evidence="5">Methylates the class 1 translation termination release factors RF1/PrfA and RF2/PrfB on the glutamine residue of the universally conserved GGQ motif.</text>
</comment>
<dbReference type="PANTHER" id="PTHR18895:SF74">
    <property type="entry name" value="MTRF1L RELEASE FACTOR GLUTAMINE METHYLTRANSFERASE"/>
    <property type="match status" value="1"/>
</dbReference>
<evidence type="ECO:0000256" key="1">
    <source>
        <dbReference type="ARBA" id="ARBA00022603"/>
    </source>
</evidence>
<reference evidence="10" key="1">
    <citation type="journal article" date="2019" name="Int. J. Syst. Evol. Microbiol.">
        <title>The Global Catalogue of Microorganisms (GCM) 10K type strain sequencing project: providing services to taxonomists for standard genome sequencing and annotation.</title>
        <authorList>
            <consortium name="The Broad Institute Genomics Platform"/>
            <consortium name="The Broad Institute Genome Sequencing Center for Infectious Disease"/>
            <person name="Wu L."/>
            <person name="Ma J."/>
        </authorList>
    </citation>
    <scope>NUCLEOTIDE SEQUENCE [LARGE SCALE GENOMIC DNA]</scope>
    <source>
        <strain evidence="10">JCM 9458</strain>
    </source>
</reference>
<keyword evidence="2 5" id="KW-0808">Transferase</keyword>
<dbReference type="EC" id="2.1.1.297" evidence="5"/>
<dbReference type="InterPro" id="IPR019874">
    <property type="entry name" value="RF_methyltr_PrmC"/>
</dbReference>
<name>A0ABP6T0N3_9ACTN</name>
<dbReference type="PROSITE" id="PS00092">
    <property type="entry name" value="N6_MTASE"/>
    <property type="match status" value="1"/>
</dbReference>
<dbReference type="InterPro" id="IPR004556">
    <property type="entry name" value="HemK-like"/>
</dbReference>
<comment type="catalytic activity">
    <reaction evidence="4 5">
        <text>L-glutaminyl-[peptide chain release factor] + S-adenosyl-L-methionine = N(5)-methyl-L-glutaminyl-[peptide chain release factor] + S-adenosyl-L-homocysteine + H(+)</text>
        <dbReference type="Rhea" id="RHEA:42896"/>
        <dbReference type="Rhea" id="RHEA-COMP:10271"/>
        <dbReference type="Rhea" id="RHEA-COMP:10272"/>
        <dbReference type="ChEBI" id="CHEBI:15378"/>
        <dbReference type="ChEBI" id="CHEBI:30011"/>
        <dbReference type="ChEBI" id="CHEBI:57856"/>
        <dbReference type="ChEBI" id="CHEBI:59789"/>
        <dbReference type="ChEBI" id="CHEBI:61891"/>
        <dbReference type="EC" id="2.1.1.297"/>
    </reaction>
</comment>
<dbReference type="InterPro" id="IPR050320">
    <property type="entry name" value="N5-glutamine_MTase"/>
</dbReference>
<dbReference type="Pfam" id="PF05175">
    <property type="entry name" value="MTS"/>
    <property type="match status" value="1"/>
</dbReference>
<feature type="domain" description="Methyltransferase small" evidence="7">
    <location>
        <begin position="117"/>
        <end position="204"/>
    </location>
</feature>
<dbReference type="InterPro" id="IPR002052">
    <property type="entry name" value="DNA_methylase_N6_adenine_CS"/>
</dbReference>
<evidence type="ECO:0000313" key="9">
    <source>
        <dbReference type="EMBL" id="GAA3390190.1"/>
    </source>
</evidence>
<proteinExistence type="inferred from homology"/>
<evidence type="ECO:0000256" key="5">
    <source>
        <dbReference type="HAMAP-Rule" id="MF_02126"/>
    </source>
</evidence>
<dbReference type="RefSeq" id="WP_345729984.1">
    <property type="nucleotide sequence ID" value="NZ_BAAAYN010000027.1"/>
</dbReference>
<evidence type="ECO:0000256" key="3">
    <source>
        <dbReference type="ARBA" id="ARBA00022691"/>
    </source>
</evidence>
<evidence type="ECO:0000259" key="7">
    <source>
        <dbReference type="Pfam" id="PF05175"/>
    </source>
</evidence>
<dbReference type="Pfam" id="PF17827">
    <property type="entry name" value="PrmC_N"/>
    <property type="match status" value="1"/>
</dbReference>
<sequence>METETVPLAPALARAVRRLTDAGVASPRFDAEELAAFVLGVPRSRLLLVDGLERTQLTRFDDLVADRASRIPLQHLTGLAGFRHLELAVGPGVFVPRPETELLAGWAIERARAVAAPVVVDLCSGSGAITLAVANECPDATVYGVERETMALAWARRNADARAAAGDRPVTLVQGDATAPDVLAELDGGVDVVVTNPPYVPDRSTVSPEVADHDPPAALWGGPDGLDVVRGLLVRAAALLRPGGWLGIEHADVQGESLPALVRRHPAFEDVTDHRDLADRPRFTTARRRKVAAGETDQPRIES</sequence>
<evidence type="ECO:0000256" key="6">
    <source>
        <dbReference type="SAM" id="MobiDB-lite"/>
    </source>
</evidence>
<dbReference type="CDD" id="cd02440">
    <property type="entry name" value="AdoMet_MTases"/>
    <property type="match status" value="1"/>
</dbReference>
<evidence type="ECO:0000313" key="10">
    <source>
        <dbReference type="Proteomes" id="UP001501676"/>
    </source>
</evidence>
<evidence type="ECO:0000256" key="2">
    <source>
        <dbReference type="ARBA" id="ARBA00022679"/>
    </source>
</evidence>
<dbReference type="HAMAP" id="MF_02126">
    <property type="entry name" value="RF_methyltr_PrmC"/>
    <property type="match status" value="1"/>
</dbReference>